<organism evidence="2 3">
    <name type="scientific">Haloferax marinum</name>
    <dbReference type="NCBI Taxonomy" id="2666143"/>
    <lineage>
        <taxon>Archaea</taxon>
        <taxon>Methanobacteriati</taxon>
        <taxon>Methanobacteriota</taxon>
        <taxon>Stenosarchaea group</taxon>
        <taxon>Halobacteria</taxon>
        <taxon>Halobacteriales</taxon>
        <taxon>Haloferacaceae</taxon>
        <taxon>Haloferax</taxon>
    </lineage>
</organism>
<keyword evidence="3" id="KW-1185">Reference proteome</keyword>
<name>A0A6A8G5P0_9EURY</name>
<sequence>MSDQSTETTTRDREETMESDESPQADEVRNALEAAVAEHPDEVLAFVERLGLLNELLDATSLATSAMDDEMVEKLAGTSSLLMESADGLATREMSHLAGEVGENAGELEGALQKLIRLERDGTLDELAQAADAITLATSAMDDEMVMKLARTGSSLGEVADTASDPDTVRAIQTMLRAMGEAGSEPPKRTGTIGMVRQLRDPEVQRGMNFLLALARGIGSDLDTHDEVSQ</sequence>
<dbReference type="AlphaFoldDB" id="A0A6A8G5P0"/>
<dbReference type="Proteomes" id="UP000443423">
    <property type="component" value="Unassembled WGS sequence"/>
</dbReference>
<dbReference type="RefSeq" id="WP_151109869.1">
    <property type="nucleotide sequence ID" value="NZ_WKJQ01000001.1"/>
</dbReference>
<dbReference type="EMBL" id="WKJQ01000001">
    <property type="protein sequence ID" value="MRW95928.1"/>
    <property type="molecule type" value="Genomic_DNA"/>
</dbReference>
<proteinExistence type="predicted"/>
<comment type="caution">
    <text evidence="2">The sequence shown here is derived from an EMBL/GenBank/DDBJ whole genome shotgun (WGS) entry which is preliminary data.</text>
</comment>
<dbReference type="OrthoDB" id="56850at2157"/>
<dbReference type="Pfam" id="PF07849">
    <property type="entry name" value="DUF1641"/>
    <property type="match status" value="1"/>
</dbReference>
<evidence type="ECO:0000256" key="1">
    <source>
        <dbReference type="SAM" id="MobiDB-lite"/>
    </source>
</evidence>
<gene>
    <name evidence="2" type="ORF">GJR99_04970</name>
</gene>
<feature type="region of interest" description="Disordered" evidence="1">
    <location>
        <begin position="1"/>
        <end position="28"/>
    </location>
</feature>
<dbReference type="PANTHER" id="PTHR38433:SF1">
    <property type="entry name" value="DUF1641 DOMAIN-CONTAINING PROTEIN"/>
    <property type="match status" value="1"/>
</dbReference>
<evidence type="ECO:0000313" key="3">
    <source>
        <dbReference type="Proteomes" id="UP000443423"/>
    </source>
</evidence>
<dbReference type="InterPro" id="IPR012440">
    <property type="entry name" value="DUF1641"/>
</dbReference>
<reference evidence="2 3" key="1">
    <citation type="submission" date="2019-11" db="EMBL/GenBank/DDBJ databases">
        <title>Whole genome sequence of Haloferax sp. MBLA0078.</title>
        <authorList>
            <person name="Seo M.-J."/>
            <person name="Cho E.-S."/>
        </authorList>
    </citation>
    <scope>NUCLEOTIDE SEQUENCE [LARGE SCALE GENOMIC DNA]</scope>
    <source>
        <strain evidence="2 3">MBLA0078</strain>
    </source>
</reference>
<protein>
    <submittedName>
        <fullName evidence="2">DUF1641 domain-containing protein</fullName>
    </submittedName>
</protein>
<evidence type="ECO:0000313" key="2">
    <source>
        <dbReference type="EMBL" id="MRW95928.1"/>
    </source>
</evidence>
<dbReference type="PANTHER" id="PTHR38433">
    <property type="match status" value="1"/>
</dbReference>
<accession>A0A6A8G5P0</accession>